<dbReference type="PANTHER" id="PTHR31338">
    <property type="entry name" value="POLYKETIDE CYCLASE/DEHYDRASE AND LIPID TRANSPORT SUPERFAMILY PROTEIN"/>
    <property type="match status" value="1"/>
</dbReference>
<name>A0A8T2ZIQ2_POPDE</name>
<dbReference type="SMART" id="SM01037">
    <property type="entry name" value="Bet_v_1"/>
    <property type="match status" value="1"/>
</dbReference>
<gene>
    <name evidence="3" type="ORF">H0E87_005250</name>
</gene>
<evidence type="ECO:0000256" key="1">
    <source>
        <dbReference type="ARBA" id="ARBA00038242"/>
    </source>
</evidence>
<proteinExistence type="inferred from homology"/>
<feature type="domain" description="Bet v I/Major latex protein" evidence="2">
    <location>
        <begin position="3"/>
        <end position="147"/>
    </location>
</feature>
<dbReference type="Proteomes" id="UP000807159">
    <property type="component" value="Chromosome 2"/>
</dbReference>
<dbReference type="InterPro" id="IPR023393">
    <property type="entry name" value="START-like_dom_sf"/>
</dbReference>
<sequence length="150" mass="16583">MAPLPSTIIVQTPIQCSADEFYKFFKERAKELVKACGFIVQKVEPDNGGCKIYIVTSPCNPTEVIKVHVDAIDNSSKKITYEVLDGPILQWYTPFRVTLESLEIADGSAVKWTLQYEKKDGTIGEPGCYAGLLPNINHAVSAYLLSNTPK</sequence>
<dbReference type="InterPro" id="IPR052006">
    <property type="entry name" value="MLP-like"/>
</dbReference>
<dbReference type="Pfam" id="PF00407">
    <property type="entry name" value="Bet_v_1"/>
    <property type="match status" value="1"/>
</dbReference>
<dbReference type="PANTHER" id="PTHR31338:SF16">
    <property type="entry name" value="POLYKETIDE CYCLASE_DEHYDRASE AND LIPID TRANSPORT SUPERFAMILY PROTEIN"/>
    <property type="match status" value="1"/>
</dbReference>
<dbReference type="InterPro" id="IPR000916">
    <property type="entry name" value="Bet_v_I/MLP"/>
</dbReference>
<comment type="similarity">
    <text evidence="1">Belongs to the MLP family.</text>
</comment>
<comment type="caution">
    <text evidence="3">The sequence shown here is derived from an EMBL/GenBank/DDBJ whole genome shotgun (WGS) entry which is preliminary data.</text>
</comment>
<evidence type="ECO:0000313" key="3">
    <source>
        <dbReference type="EMBL" id="KAH8517228.1"/>
    </source>
</evidence>
<keyword evidence="4" id="KW-1185">Reference proteome</keyword>
<dbReference type="AlphaFoldDB" id="A0A8T2ZIQ2"/>
<evidence type="ECO:0000313" key="4">
    <source>
        <dbReference type="Proteomes" id="UP000807159"/>
    </source>
</evidence>
<dbReference type="Gene3D" id="3.30.530.20">
    <property type="match status" value="1"/>
</dbReference>
<evidence type="ECO:0000259" key="2">
    <source>
        <dbReference type="SMART" id="SM01037"/>
    </source>
</evidence>
<dbReference type="GO" id="GO:0006952">
    <property type="term" value="P:defense response"/>
    <property type="evidence" value="ECO:0007669"/>
    <property type="project" value="InterPro"/>
</dbReference>
<reference evidence="3" key="1">
    <citation type="journal article" date="2021" name="J. Hered.">
        <title>Genome Assembly of Salicaceae Populus deltoides (Eastern Cottonwood) I-69 Based on Nanopore Sequencing and Hi-C Technologies.</title>
        <authorList>
            <person name="Bai S."/>
            <person name="Wu H."/>
            <person name="Zhang J."/>
            <person name="Pan Z."/>
            <person name="Zhao W."/>
            <person name="Li Z."/>
            <person name="Tong C."/>
        </authorList>
    </citation>
    <scope>NUCLEOTIDE SEQUENCE</scope>
    <source>
        <tissue evidence="3">Leaf</tissue>
    </source>
</reference>
<dbReference type="SUPFAM" id="SSF55961">
    <property type="entry name" value="Bet v1-like"/>
    <property type="match status" value="1"/>
</dbReference>
<organism evidence="3 4">
    <name type="scientific">Populus deltoides</name>
    <name type="common">Eastern poplar</name>
    <name type="synonym">Eastern cottonwood</name>
    <dbReference type="NCBI Taxonomy" id="3696"/>
    <lineage>
        <taxon>Eukaryota</taxon>
        <taxon>Viridiplantae</taxon>
        <taxon>Streptophyta</taxon>
        <taxon>Embryophyta</taxon>
        <taxon>Tracheophyta</taxon>
        <taxon>Spermatophyta</taxon>
        <taxon>Magnoliopsida</taxon>
        <taxon>eudicotyledons</taxon>
        <taxon>Gunneridae</taxon>
        <taxon>Pentapetalae</taxon>
        <taxon>rosids</taxon>
        <taxon>fabids</taxon>
        <taxon>Malpighiales</taxon>
        <taxon>Salicaceae</taxon>
        <taxon>Saliceae</taxon>
        <taxon>Populus</taxon>
    </lineage>
</organism>
<accession>A0A8T2ZIQ2</accession>
<protein>
    <recommendedName>
        <fullName evidence="2">Bet v I/Major latex protein domain-containing protein</fullName>
    </recommendedName>
</protein>
<dbReference type="EMBL" id="JACEGQ020000002">
    <property type="protein sequence ID" value="KAH8517228.1"/>
    <property type="molecule type" value="Genomic_DNA"/>
</dbReference>